<dbReference type="OrthoDB" id="333057at2"/>
<dbReference type="Proteomes" id="UP000254834">
    <property type="component" value="Chromosome"/>
</dbReference>
<organism evidence="2 3">
    <name type="scientific">Candidatus Chromulinivorax destructor</name>
    <dbReference type="NCBI Taxonomy" id="2066483"/>
    <lineage>
        <taxon>Bacteria</taxon>
        <taxon>Candidatus Babelota</taxon>
        <taxon>Candidatus Babeliae</taxon>
        <taxon>Candidatus Babeliales</taxon>
        <taxon>Candidatus Chromulinivoraceae</taxon>
        <taxon>Candidatus Chromulinivorax</taxon>
    </lineage>
</organism>
<evidence type="ECO:0000256" key="1">
    <source>
        <dbReference type="SAM" id="Phobius"/>
    </source>
</evidence>
<keyword evidence="1" id="KW-0812">Transmembrane</keyword>
<feature type="transmembrane region" description="Helical" evidence="1">
    <location>
        <begin position="51"/>
        <end position="74"/>
    </location>
</feature>
<dbReference type="AlphaFoldDB" id="A0A345ZC97"/>
<keyword evidence="3" id="KW-1185">Reference proteome</keyword>
<evidence type="ECO:0008006" key="4">
    <source>
        <dbReference type="Google" id="ProtNLM"/>
    </source>
</evidence>
<protein>
    <recommendedName>
        <fullName evidence="4">DUF1761 domain-containing protein</fullName>
    </recommendedName>
</protein>
<evidence type="ECO:0000313" key="3">
    <source>
        <dbReference type="Proteomes" id="UP000254834"/>
    </source>
</evidence>
<feature type="transmembrane region" description="Helical" evidence="1">
    <location>
        <begin position="139"/>
        <end position="160"/>
    </location>
</feature>
<feature type="transmembrane region" description="Helical" evidence="1">
    <location>
        <begin position="6"/>
        <end position="30"/>
    </location>
</feature>
<gene>
    <name evidence="2" type="ORF">C0J27_04170</name>
</gene>
<keyword evidence="1" id="KW-0472">Membrane</keyword>
<reference evidence="2 3" key="1">
    <citation type="submission" date="2017-12" db="EMBL/GenBank/DDBJ databases">
        <title>Chromulinavorax destructans is a abundant pathogen of dominant heterotrophic picoflagllates.</title>
        <authorList>
            <person name="Deeg C.M."/>
            <person name="Zimmer M."/>
            <person name="Suttle C.A."/>
        </authorList>
    </citation>
    <scope>NUCLEOTIDE SEQUENCE [LARGE SCALE GENOMIC DNA]</scope>
    <source>
        <strain evidence="2 3">SeV1</strain>
    </source>
</reference>
<name>A0A345ZC97_9BACT</name>
<keyword evidence="1" id="KW-1133">Transmembrane helix</keyword>
<dbReference type="EMBL" id="CP025544">
    <property type="protein sequence ID" value="AXK60914.1"/>
    <property type="molecule type" value="Genomic_DNA"/>
</dbReference>
<dbReference type="KEGG" id="cdes:C0J27_04170"/>
<proteinExistence type="predicted"/>
<sequence>MIQNHLVLVLAGGAAHFLTGWVFTSDMFLGQYWKKEKNKDKQAHLSNDMRINMAAQLAASIALSMATCIAICVFEKYQAPVTVAGKQTIAKFFSMFITKAHASKSFMNAFQTAMFIWAGFIIPTSVGEVIWCGHSWKNWILEMGMELTGLMAIAATVVYLG</sequence>
<dbReference type="InterPro" id="IPR013879">
    <property type="entry name" value="DUF1761"/>
</dbReference>
<evidence type="ECO:0000313" key="2">
    <source>
        <dbReference type="EMBL" id="AXK60914.1"/>
    </source>
</evidence>
<dbReference type="Pfam" id="PF08570">
    <property type="entry name" value="DUF1761"/>
    <property type="match status" value="1"/>
</dbReference>
<accession>A0A345ZC97</accession>
<dbReference type="RefSeq" id="WP_115585929.1">
    <property type="nucleotide sequence ID" value="NZ_CP025544.1"/>
</dbReference>
<feature type="transmembrane region" description="Helical" evidence="1">
    <location>
        <begin position="114"/>
        <end position="132"/>
    </location>
</feature>